<gene>
    <name evidence="4" type="ORF">RsY01_518</name>
</gene>
<dbReference type="Pfam" id="PF17802">
    <property type="entry name" value="SpaA"/>
    <property type="match status" value="1"/>
</dbReference>
<feature type="domain" description="CNA-B" evidence="2">
    <location>
        <begin position="1432"/>
        <end position="1514"/>
    </location>
</feature>
<dbReference type="OrthoDB" id="1744455at2"/>
<evidence type="ECO:0000259" key="3">
    <source>
        <dbReference type="Pfam" id="PF17802"/>
    </source>
</evidence>
<organism evidence="4 5">
    <name type="scientific">Pseudolactococcus reticulitermitis</name>
    <dbReference type="NCBI Taxonomy" id="2025039"/>
    <lineage>
        <taxon>Bacteria</taxon>
        <taxon>Bacillati</taxon>
        <taxon>Bacillota</taxon>
        <taxon>Bacilli</taxon>
        <taxon>Lactobacillales</taxon>
        <taxon>Streptococcaceae</taxon>
        <taxon>Pseudolactococcus</taxon>
    </lineage>
</organism>
<name>A0A224WXC2_9LACT</name>
<keyword evidence="5" id="KW-1185">Reference proteome</keyword>
<keyword evidence="1" id="KW-0472">Membrane</keyword>
<feature type="domain" description="SpaA-like prealbumin fold" evidence="3">
    <location>
        <begin position="1313"/>
        <end position="1391"/>
    </location>
</feature>
<evidence type="ECO:0000259" key="2">
    <source>
        <dbReference type="Pfam" id="PF05738"/>
    </source>
</evidence>
<comment type="caution">
    <text evidence="4">The sequence shown here is derived from an EMBL/GenBank/DDBJ whole genome shotgun (WGS) entry which is preliminary data.</text>
</comment>
<proteinExistence type="predicted"/>
<keyword evidence="1" id="KW-0812">Transmembrane</keyword>
<dbReference type="InterPro" id="IPR013783">
    <property type="entry name" value="Ig-like_fold"/>
</dbReference>
<dbReference type="Gene3D" id="2.60.40.1140">
    <property type="entry name" value="Collagen-binding surface protein Cna, B-type domain"/>
    <property type="match status" value="2"/>
</dbReference>
<dbReference type="Pfam" id="PF05738">
    <property type="entry name" value="Cna_B"/>
    <property type="match status" value="2"/>
</dbReference>
<sequence length="1741" mass="191996">MKKIVKIKTKIVHLLMLLSVLVPQFFNLSYLPTKVLADAGDFQVTQNSGGAFRTDSTTLQIDPEGDGTYLTLGNGATVADKTNVRMIINWSLDNDLKTASILSTPTVFENLPSYFHMPSGGMSGTIYGQGAFSNTPFATYTITSDRKITLTWMPIVLSLDNVSGHLAINTWFEFSQTDTNETIDLGHVGGNTVTINPQPDGDAEITKTQTAYDKDTGIITWEVLVNEGTGQNQSLSNLIIKDDYGTDQEFVSAALSKKEKGASDWEALLKPSGYTEMNNTTNHEVTWTIQPQDGSQSRASYKVVVKTHITNPAATKFTNKASFKSGNDAWEEVNSGEFDVAQGTGVISKRLDEENGQDKIKYFKADNSPGTKTDYAYALLYWTIKAYYPIDGSLNNPIEDDLSVTPAGAGTHTYEQGSVIITPLNGQADALSFTKSFGTNSSGQSTMTITPPQAPFFAKRNYQVTYTTRFTKDAGYMTDHPDQTIALGNHAKITGIGESGDGGYIVPGDEGEFGIQKEFTKNPSPANHMTSSWRIRYNTTDQAIVNGKIVDSYILYRNEWEKYEPGTIIEYNYSKYKWVYYKRELLPETLKVSTTKSDGTADHLLVKDVDYTLKMRNLDDENLLLPDGTKLYAGLGYESGFEIQLLGAYKTLLSEDLLITFDAHESVSAYKGYLNSWDTQPNANANYDWPGLETYHDYWSHKDRGWMPNDPWNWDINPDLRFFNKVIGYWGENQENSKKDGDDVGTGWLEIYNDLNGKKVAFRVPEGYDFEGRPDQAIGGLDVNEAAYLFGRVRKMALSWNWDGLIADNSADGSQEPPLYQGTASEEMVGFTTTFNTGQAPLPAGTVFSDDLSHLETADLGQNETSYHYVPGSVRVVESVGVFGIYGWGHNPLYAAIGRVTPEAIANGAENRPSYDFIEGVDYEVQYDEQTKVLKVVFLKATNKTFNVIFLMTMTHDNPLGQDPLTNQNYKNIAKLAVPGLGNDMETSTEGAWDFETNLVNKIGTLGTEEGEKDLATWQVQVNPSGYAFQQLLFTDEIDAAQTYLKDASGLPLINVYEAVKDGTGNLTKGQLLTAGTDYQLMPKNIAVSMGSKHFDENAMANMAAKKGSLPAYPNITPQNPADGKIFQYWNRDLQDPGEDGWAPMPVDGVNGTTQYRSYTPQPQSNRFIWGAGAVSSGVAEASYGGHLQRIAELGYRFFTGTGGQTGYEANYGNDFTEARIKNTPDEYFQLTFGENRVYGDDEARDNRTFIVEYVTQVKAGATPSKLQNEATVAMWDQITIRQGEEVEHVYSSAGGGAQGVNFNLTLVKDDGDLEGVNPLSGARVRLEKKMGGDYQAIYPEGANALGEFDITGGQITREGLTQGYYRLTELQAPDGYQLLSEPVYFRLTAPSGQAVWQEVAVNGQVIDNPNFTFDASKQLILNNEKLKRNLTVEKQWDFSASNVFVISEDLPYYVVKVDVYRDGTGQIGDTLPTKIASLELTQANDFKATVTDLPMTDMTGTATYHYYVREVDIVDSRTGQSILPNFETSGGDDQAIGSLTIGSDTYDSANRIVNDSNGNYYIILKNTVEERELGDFVKVGFKKEFRGDASLISSIDHVEVELYRKTATGDYQYLMTVTLNASNTWQWSSALLDKATSGGDTYTYYVKETGAYTLAGDNLLAEFDSNAADYTALTAVPSTASNSDLTAAFTTIINQSTGAKLPVTGGPGFKLSLLIMTLAVAGAVFLYHFKQKSRTYKHEI</sequence>
<dbReference type="RefSeq" id="WP_094783996.1">
    <property type="nucleotide sequence ID" value="NZ_BEDT01000001.1"/>
</dbReference>
<evidence type="ECO:0000256" key="1">
    <source>
        <dbReference type="SAM" id="Phobius"/>
    </source>
</evidence>
<dbReference type="InterPro" id="IPR041033">
    <property type="entry name" value="SpaA_PFL_dom_1"/>
</dbReference>
<dbReference type="SUPFAM" id="SSF49401">
    <property type="entry name" value="Bacterial adhesins"/>
    <property type="match status" value="2"/>
</dbReference>
<feature type="transmembrane region" description="Helical" evidence="1">
    <location>
        <begin position="1712"/>
        <end position="1730"/>
    </location>
</feature>
<dbReference type="InterPro" id="IPR008966">
    <property type="entry name" value="Adhesion_dom_sf"/>
</dbReference>
<evidence type="ECO:0000313" key="4">
    <source>
        <dbReference type="EMBL" id="GAX46938.1"/>
    </source>
</evidence>
<reference evidence="5" key="1">
    <citation type="submission" date="2017-08" db="EMBL/GenBank/DDBJ databases">
        <title>Draft genome sequence of Lactococcus sp. strain Rs-Y01, isolated from the gut of the lower termite Reticulitermes speratus.</title>
        <authorList>
            <person name="Ohkuma M."/>
            <person name="Yuki M."/>
        </authorList>
    </citation>
    <scope>NUCLEOTIDE SEQUENCE [LARGE SCALE GENOMIC DNA]</scope>
    <source>
        <strain evidence="5">Rs-Y01</strain>
    </source>
</reference>
<dbReference type="InterPro" id="IPR008454">
    <property type="entry name" value="Collagen-bd_Cna-like_B-typ_dom"/>
</dbReference>
<evidence type="ECO:0008006" key="6">
    <source>
        <dbReference type="Google" id="ProtNLM"/>
    </source>
</evidence>
<protein>
    <recommendedName>
        <fullName evidence="6">Prealbumin-like fold domain-containing protein</fullName>
    </recommendedName>
</protein>
<feature type="domain" description="CNA-B" evidence="2">
    <location>
        <begin position="1597"/>
        <end position="1651"/>
    </location>
</feature>
<evidence type="ECO:0000313" key="5">
    <source>
        <dbReference type="Proteomes" id="UP000218689"/>
    </source>
</evidence>
<dbReference type="Gene3D" id="2.60.40.740">
    <property type="match status" value="1"/>
</dbReference>
<keyword evidence="1" id="KW-1133">Transmembrane helix</keyword>
<dbReference type="EMBL" id="BEDT01000001">
    <property type="protein sequence ID" value="GAX46938.1"/>
    <property type="molecule type" value="Genomic_DNA"/>
</dbReference>
<dbReference type="Gene3D" id="2.60.40.10">
    <property type="entry name" value="Immunoglobulins"/>
    <property type="match status" value="1"/>
</dbReference>
<dbReference type="Proteomes" id="UP000218689">
    <property type="component" value="Unassembled WGS sequence"/>
</dbReference>
<accession>A0A224WXC2</accession>